<sequence length="294" mass="32826">MRTHIQLDFGDGTAVSYSNLTWAEEGIKHVYRNAGIFRVTALAENEMGADSTSLYLHVTCAVEHVQLLAPFVAIQNKEVNLTAVVWPSHSRTLTYFWWLGNRSEPIITLDGSISHTFTREGRHTVTVQVSSANSILQDTKTIAVQEFFKSLLLSFSPNLDEVNPDLPEWRQDVGRVIKKALLQVADIPERQLLVAVFPGVPTAAELFLLPSKNQSESRKKSEEELEQHHVTFVILLAHLTSSLPDSHAGSPTNPGTRKTFFTPEKVCGAWEQCWGKGQRLQRAASQRFHRDAGG</sequence>
<organism evidence="2 3">
    <name type="scientific">Coilia grayii</name>
    <name type="common">Gray's grenadier anchovy</name>
    <dbReference type="NCBI Taxonomy" id="363190"/>
    <lineage>
        <taxon>Eukaryota</taxon>
        <taxon>Metazoa</taxon>
        <taxon>Chordata</taxon>
        <taxon>Craniata</taxon>
        <taxon>Vertebrata</taxon>
        <taxon>Euteleostomi</taxon>
        <taxon>Actinopterygii</taxon>
        <taxon>Neopterygii</taxon>
        <taxon>Teleostei</taxon>
        <taxon>Clupei</taxon>
        <taxon>Clupeiformes</taxon>
        <taxon>Clupeoidei</taxon>
        <taxon>Engraulidae</taxon>
        <taxon>Coilinae</taxon>
        <taxon>Coilia</taxon>
    </lineage>
</organism>
<evidence type="ECO:0000259" key="1">
    <source>
        <dbReference type="PROSITE" id="PS50093"/>
    </source>
</evidence>
<dbReference type="InterPro" id="IPR050310">
    <property type="entry name" value="VPS10-sortilin"/>
</dbReference>
<dbReference type="PANTHER" id="PTHR12106">
    <property type="entry name" value="SORTILIN RELATED"/>
    <property type="match status" value="1"/>
</dbReference>
<keyword evidence="3" id="KW-1185">Reference proteome</keyword>
<proteinExistence type="predicted"/>
<feature type="domain" description="PKD" evidence="1">
    <location>
        <begin position="8"/>
        <end position="52"/>
    </location>
</feature>
<dbReference type="SMART" id="SM00089">
    <property type="entry name" value="PKD"/>
    <property type="match status" value="1"/>
</dbReference>
<accession>A0ABD1K0U8</accession>
<dbReference type="InterPro" id="IPR013783">
    <property type="entry name" value="Ig-like_fold"/>
</dbReference>
<dbReference type="InterPro" id="IPR000601">
    <property type="entry name" value="PKD_dom"/>
</dbReference>
<protein>
    <recommendedName>
        <fullName evidence="1">PKD domain-containing protein</fullName>
    </recommendedName>
</protein>
<dbReference type="EMBL" id="JBHFQA010000010">
    <property type="protein sequence ID" value="KAL2092743.1"/>
    <property type="molecule type" value="Genomic_DNA"/>
</dbReference>
<dbReference type="InterPro" id="IPR022409">
    <property type="entry name" value="PKD/Chitinase_dom"/>
</dbReference>
<dbReference type="PROSITE" id="PS50093">
    <property type="entry name" value="PKD"/>
    <property type="match status" value="2"/>
</dbReference>
<dbReference type="InterPro" id="IPR035986">
    <property type="entry name" value="PKD_dom_sf"/>
</dbReference>
<dbReference type="CDD" id="cd00146">
    <property type="entry name" value="PKD"/>
    <property type="match status" value="1"/>
</dbReference>
<feature type="domain" description="PKD" evidence="1">
    <location>
        <begin position="94"/>
        <end position="151"/>
    </location>
</feature>
<dbReference type="Proteomes" id="UP001591681">
    <property type="component" value="Unassembled WGS sequence"/>
</dbReference>
<name>A0ABD1K0U8_9TELE</name>
<dbReference type="Pfam" id="PF00801">
    <property type="entry name" value="PKD"/>
    <property type="match status" value="2"/>
</dbReference>
<dbReference type="SUPFAM" id="SSF49299">
    <property type="entry name" value="PKD domain"/>
    <property type="match status" value="2"/>
</dbReference>
<dbReference type="Gene3D" id="2.60.40.10">
    <property type="entry name" value="Immunoglobulins"/>
    <property type="match status" value="2"/>
</dbReference>
<dbReference type="PANTHER" id="PTHR12106:SF10">
    <property type="entry name" value="VPS10 DOMAIN-CONTAINING RECEPTOR SORCS3"/>
    <property type="match status" value="1"/>
</dbReference>
<comment type="caution">
    <text evidence="2">The sequence shown here is derived from an EMBL/GenBank/DDBJ whole genome shotgun (WGS) entry which is preliminary data.</text>
</comment>
<dbReference type="AlphaFoldDB" id="A0ABD1K0U8"/>
<reference evidence="2 3" key="1">
    <citation type="submission" date="2024-09" db="EMBL/GenBank/DDBJ databases">
        <title>A chromosome-level genome assembly of Gray's grenadier anchovy, Coilia grayii.</title>
        <authorList>
            <person name="Fu Z."/>
        </authorList>
    </citation>
    <scope>NUCLEOTIDE SEQUENCE [LARGE SCALE GENOMIC DNA]</scope>
    <source>
        <strain evidence="2">G4</strain>
        <tissue evidence="2">Muscle</tissue>
    </source>
</reference>
<gene>
    <name evidence="2" type="ORF">ACEWY4_012541</name>
</gene>
<evidence type="ECO:0000313" key="2">
    <source>
        <dbReference type="EMBL" id="KAL2092743.1"/>
    </source>
</evidence>
<evidence type="ECO:0000313" key="3">
    <source>
        <dbReference type="Proteomes" id="UP001591681"/>
    </source>
</evidence>